<comment type="caution">
    <text evidence="9">The sequence shown here is derived from an EMBL/GenBank/DDBJ whole genome shotgun (WGS) entry which is preliminary data.</text>
</comment>
<comment type="subcellular location">
    <subcellularLocation>
        <location evidence="1">Cell membrane</location>
        <topology evidence="1">Multi-pass membrane protein</topology>
    </subcellularLocation>
</comment>
<feature type="transmembrane region" description="Helical" evidence="7">
    <location>
        <begin position="75"/>
        <end position="96"/>
    </location>
</feature>
<evidence type="ECO:0000256" key="4">
    <source>
        <dbReference type="ARBA" id="ARBA00022692"/>
    </source>
</evidence>
<dbReference type="Pfam" id="PF01757">
    <property type="entry name" value="Acyl_transf_3"/>
    <property type="match status" value="1"/>
</dbReference>
<evidence type="ECO:0000256" key="1">
    <source>
        <dbReference type="ARBA" id="ARBA00004651"/>
    </source>
</evidence>
<dbReference type="PANTHER" id="PTHR40074:SF2">
    <property type="entry name" value="O-ACETYLTRANSFERASE WECH"/>
    <property type="match status" value="1"/>
</dbReference>
<feature type="transmembrane region" description="Helical" evidence="7">
    <location>
        <begin position="120"/>
        <end position="137"/>
    </location>
</feature>
<evidence type="ECO:0000256" key="5">
    <source>
        <dbReference type="ARBA" id="ARBA00022989"/>
    </source>
</evidence>
<organism evidence="9 11">
    <name type="scientific">Mastigocoleus testarum BC008</name>
    <dbReference type="NCBI Taxonomy" id="371196"/>
    <lineage>
        <taxon>Bacteria</taxon>
        <taxon>Bacillati</taxon>
        <taxon>Cyanobacteriota</taxon>
        <taxon>Cyanophyceae</taxon>
        <taxon>Nostocales</taxon>
        <taxon>Hapalosiphonaceae</taxon>
        <taxon>Mastigocoleus</taxon>
    </lineage>
</organism>
<feature type="transmembrane region" description="Helical" evidence="7">
    <location>
        <begin position="144"/>
        <end position="166"/>
    </location>
</feature>
<reference evidence="9 11" key="1">
    <citation type="journal article" date="2015" name="Genome Announc.">
        <title>Draft Genome of the Euendolithic (true boring) Cyanobacterium Mastigocoleus testarum strain BC008.</title>
        <authorList>
            <person name="Guida B.S."/>
            <person name="Garcia-Pichel F."/>
        </authorList>
    </citation>
    <scope>NUCLEOTIDE SEQUENCE [LARGE SCALE GENOMIC DNA]</scope>
    <source>
        <strain evidence="9 11">BC008</strain>
    </source>
</reference>
<feature type="transmembrane region" description="Helical" evidence="7">
    <location>
        <begin position="294"/>
        <end position="311"/>
    </location>
</feature>
<feature type="transmembrane region" description="Helical" evidence="7">
    <location>
        <begin position="201"/>
        <end position="223"/>
    </location>
</feature>
<dbReference type="PANTHER" id="PTHR40074">
    <property type="entry name" value="O-ACETYLTRANSFERASE WECH"/>
    <property type="match status" value="1"/>
</dbReference>
<keyword evidence="11" id="KW-1185">Reference proteome</keyword>
<proteinExistence type="inferred from homology"/>
<dbReference type="EMBL" id="LMTZ01000110">
    <property type="protein sequence ID" value="KST65281.1"/>
    <property type="molecule type" value="Genomic_DNA"/>
</dbReference>
<gene>
    <name evidence="10" type="ORF">BC008_02390</name>
    <name evidence="9" type="ORF">BC008_20985</name>
</gene>
<name>A0A0V7ZLB9_9CYAN</name>
<feature type="transmembrane region" description="Helical" evidence="7">
    <location>
        <begin position="229"/>
        <end position="250"/>
    </location>
</feature>
<evidence type="ECO:0000256" key="2">
    <source>
        <dbReference type="ARBA" id="ARBA00007400"/>
    </source>
</evidence>
<evidence type="ECO:0000256" key="3">
    <source>
        <dbReference type="ARBA" id="ARBA00022475"/>
    </source>
</evidence>
<sequence>MLWVDYAKGIGIFLVAVGHVLRGLINSSIIPNSPTLEFIDHWIYAFHMPLFFFISGLFVQRSLSKPFKTFILDKVYVIAYPYFVWSIFQSILQYIASNYTNSDLSLTDIWKIVYQPQMQFWFLYTLFVIMLLYGVLYKLKVTPAVFFAISVGVYCLHVLDVSFGPWGILYLARRYALYLALGIIIGKYIDHHDLLAAKNRLSHLILWSIALGGYLALGIATSFRMTENIATVPLVAAVGILASVVLANILANLSILPFLSRWGTLSLEIFVAHSIFASVLRIILSKGFGLNEPIAHIVLGVAISIYAPIALNDICQKLNFQYLFTLRQLKAR</sequence>
<keyword evidence="4 7" id="KW-0812">Transmembrane</keyword>
<keyword evidence="6 7" id="KW-0472">Membrane</keyword>
<dbReference type="AlphaFoldDB" id="A0A0V7ZLB9"/>
<feature type="transmembrane region" description="Helical" evidence="7">
    <location>
        <begin position="12"/>
        <end position="30"/>
    </location>
</feature>
<evidence type="ECO:0000256" key="6">
    <source>
        <dbReference type="ARBA" id="ARBA00023136"/>
    </source>
</evidence>
<feature type="domain" description="Acyltransferase 3" evidence="8">
    <location>
        <begin position="2"/>
        <end position="311"/>
    </location>
</feature>
<comment type="similarity">
    <text evidence="2">Belongs to the acyltransferase 3 family.</text>
</comment>
<evidence type="ECO:0000313" key="10">
    <source>
        <dbReference type="EMBL" id="KST68952.1"/>
    </source>
</evidence>
<evidence type="ECO:0000313" key="11">
    <source>
        <dbReference type="Proteomes" id="UP000053372"/>
    </source>
</evidence>
<dbReference type="EMBL" id="LMTZ01000041">
    <property type="protein sequence ID" value="KST68952.1"/>
    <property type="molecule type" value="Genomic_DNA"/>
</dbReference>
<dbReference type="Proteomes" id="UP000053372">
    <property type="component" value="Unassembled WGS sequence"/>
</dbReference>
<accession>A0A0V7ZLB9</accession>
<dbReference type="GO" id="GO:0016413">
    <property type="term" value="F:O-acetyltransferase activity"/>
    <property type="evidence" value="ECO:0007669"/>
    <property type="project" value="TreeGrafter"/>
</dbReference>
<keyword evidence="9" id="KW-0012">Acyltransferase</keyword>
<dbReference type="GO" id="GO:0005886">
    <property type="term" value="C:plasma membrane"/>
    <property type="evidence" value="ECO:0007669"/>
    <property type="project" value="UniProtKB-SubCell"/>
</dbReference>
<keyword evidence="9" id="KW-0808">Transferase</keyword>
<evidence type="ECO:0000259" key="8">
    <source>
        <dbReference type="Pfam" id="PF01757"/>
    </source>
</evidence>
<feature type="transmembrane region" description="Helical" evidence="7">
    <location>
        <begin position="172"/>
        <end position="189"/>
    </location>
</feature>
<evidence type="ECO:0000313" key="9">
    <source>
        <dbReference type="EMBL" id="KST65281.1"/>
    </source>
</evidence>
<dbReference type="GO" id="GO:0009246">
    <property type="term" value="P:enterobacterial common antigen biosynthetic process"/>
    <property type="evidence" value="ECO:0007669"/>
    <property type="project" value="TreeGrafter"/>
</dbReference>
<keyword evidence="5 7" id="KW-1133">Transmembrane helix</keyword>
<feature type="transmembrane region" description="Helical" evidence="7">
    <location>
        <begin position="262"/>
        <end position="282"/>
    </location>
</feature>
<protein>
    <submittedName>
        <fullName evidence="9">Acyltransferase</fullName>
    </submittedName>
</protein>
<feature type="transmembrane region" description="Helical" evidence="7">
    <location>
        <begin position="42"/>
        <end position="63"/>
    </location>
</feature>
<evidence type="ECO:0000256" key="7">
    <source>
        <dbReference type="SAM" id="Phobius"/>
    </source>
</evidence>
<dbReference type="InterPro" id="IPR002656">
    <property type="entry name" value="Acyl_transf_3_dom"/>
</dbReference>
<keyword evidence="3" id="KW-1003">Cell membrane</keyword>